<dbReference type="PANTHER" id="PTHR30332:SF24">
    <property type="entry name" value="SECRETIN GSPD-RELATED"/>
    <property type="match status" value="1"/>
</dbReference>
<dbReference type="Pfam" id="PF00263">
    <property type="entry name" value="Secretin"/>
    <property type="match status" value="1"/>
</dbReference>
<feature type="domain" description="Type II/III secretion system secretin-like" evidence="7">
    <location>
        <begin position="394"/>
        <end position="505"/>
    </location>
</feature>
<evidence type="ECO:0000256" key="6">
    <source>
        <dbReference type="SAM" id="SignalP"/>
    </source>
</evidence>
<keyword evidence="3" id="KW-0472">Membrane</keyword>
<comment type="similarity">
    <text evidence="4">Belongs to the bacterial secretin family.</text>
</comment>
<reference evidence="8" key="1">
    <citation type="submission" date="2020-02" db="EMBL/GenBank/DDBJ databases">
        <authorList>
            <person name="Meier V. D."/>
        </authorList>
    </citation>
    <scope>NUCLEOTIDE SEQUENCE</scope>
    <source>
        <strain evidence="8">AVDCRST_MAG68</strain>
    </source>
</reference>
<dbReference type="InterPro" id="IPR050810">
    <property type="entry name" value="Bact_Secretion_Sys_Channel"/>
</dbReference>
<feature type="chain" id="PRO_5027091722" description="Type II/III secretion system secretin-like domain-containing protein" evidence="6">
    <location>
        <begin position="20"/>
        <end position="509"/>
    </location>
</feature>
<evidence type="ECO:0000256" key="5">
    <source>
        <dbReference type="SAM" id="MobiDB-lite"/>
    </source>
</evidence>
<proteinExistence type="inferred from homology"/>
<gene>
    <name evidence="8" type="ORF">AVDCRST_MAG68-3846</name>
</gene>
<dbReference type="InterPro" id="IPR004846">
    <property type="entry name" value="T2SS/T3SS_dom"/>
</dbReference>
<protein>
    <recommendedName>
        <fullName evidence="7">Type II/III secretion system secretin-like domain-containing protein</fullName>
    </recommendedName>
</protein>
<evidence type="ECO:0000259" key="7">
    <source>
        <dbReference type="Pfam" id="PF00263"/>
    </source>
</evidence>
<dbReference type="PANTHER" id="PTHR30332">
    <property type="entry name" value="PROBABLE GENERAL SECRETION PATHWAY PROTEIN D"/>
    <property type="match status" value="1"/>
</dbReference>
<organism evidence="8">
    <name type="scientific">uncultured Gemmatimonadota bacterium</name>
    <dbReference type="NCBI Taxonomy" id="203437"/>
    <lineage>
        <taxon>Bacteria</taxon>
        <taxon>Pseudomonadati</taxon>
        <taxon>Gemmatimonadota</taxon>
        <taxon>environmental samples</taxon>
    </lineage>
</organism>
<evidence type="ECO:0000256" key="2">
    <source>
        <dbReference type="ARBA" id="ARBA00022729"/>
    </source>
</evidence>
<name>A0A6J4MB90_9BACT</name>
<feature type="signal peptide" evidence="6">
    <location>
        <begin position="1"/>
        <end position="19"/>
    </location>
</feature>
<feature type="region of interest" description="Disordered" evidence="5">
    <location>
        <begin position="37"/>
        <end position="82"/>
    </location>
</feature>
<accession>A0A6J4MB90</accession>
<dbReference type="GO" id="GO:0015627">
    <property type="term" value="C:type II protein secretion system complex"/>
    <property type="evidence" value="ECO:0007669"/>
    <property type="project" value="TreeGrafter"/>
</dbReference>
<dbReference type="GO" id="GO:0009306">
    <property type="term" value="P:protein secretion"/>
    <property type="evidence" value="ECO:0007669"/>
    <property type="project" value="InterPro"/>
</dbReference>
<dbReference type="AlphaFoldDB" id="A0A6J4MB90"/>
<evidence type="ECO:0000256" key="4">
    <source>
        <dbReference type="RuleBase" id="RU004003"/>
    </source>
</evidence>
<dbReference type="EMBL" id="CADCTW010000179">
    <property type="protein sequence ID" value="CAA9353669.1"/>
    <property type="molecule type" value="Genomic_DNA"/>
</dbReference>
<comment type="subcellular location">
    <subcellularLocation>
        <location evidence="1">Membrane</location>
    </subcellularLocation>
</comment>
<sequence>MPSAVRAAALLLLGACASATPPSATFVTLDQMRARAAADTAMRPAQLPRAAPRAPEPPRAPARARPAQERPQRGRWITPPPGREPPVVDLSVYERPLADVLSLLSARAGVAIVPSDEREVREKVVTAEIPGYPWHVALEALLSAHGLRAVQEPSGIIKVVTEGRAEVERTPMPVRLRYLYARDFLPSLVRVVAAGDSSENSVELFGDAENSRDLIVYASPDRLDKVRALVDSMDRRPATITVEARLVSVNRSRLRKLGFSYSFVPLRTDSAGRLTTGVDVRQQPPRGGFTSEGGPAFRVLRRLAGLGTVRLDAFVDALDDNGIAETETTPIITATSGRTSEILVGDQIILPNPGYGVFAGFGGGTAPFQNGGAPPQGGSAGAPVGTQLGGSAGGFSQFETGTRLKVTPHFLGDDMVRVNIELIRDGGQLDPGGRTITGGKQSAFTEVTVRNDEPIVIGGLTVNGRSQTTSGLPLLSQLPVVGRAFRNEATSENHNDLVIIITPHLHPDR</sequence>
<evidence type="ECO:0000256" key="1">
    <source>
        <dbReference type="ARBA" id="ARBA00004370"/>
    </source>
</evidence>
<evidence type="ECO:0000313" key="8">
    <source>
        <dbReference type="EMBL" id="CAA9353669.1"/>
    </source>
</evidence>
<keyword evidence="2 6" id="KW-0732">Signal</keyword>
<evidence type="ECO:0000256" key="3">
    <source>
        <dbReference type="ARBA" id="ARBA00023136"/>
    </source>
</evidence>
<dbReference type="GO" id="GO:0016020">
    <property type="term" value="C:membrane"/>
    <property type="evidence" value="ECO:0007669"/>
    <property type="project" value="UniProtKB-SubCell"/>
</dbReference>
<feature type="compositionally biased region" description="Low complexity" evidence="5">
    <location>
        <begin position="37"/>
        <end position="53"/>
    </location>
</feature>